<reference evidence="2 3" key="1">
    <citation type="submission" date="2016-05" db="EMBL/GenBank/DDBJ databases">
        <title>A degradative enzymes factory behind the ericoid mycorrhizal symbiosis.</title>
        <authorList>
            <consortium name="DOE Joint Genome Institute"/>
            <person name="Martino E."/>
            <person name="Morin E."/>
            <person name="Grelet G."/>
            <person name="Kuo A."/>
            <person name="Kohler A."/>
            <person name="Daghino S."/>
            <person name="Barry K."/>
            <person name="Choi C."/>
            <person name="Cichocki N."/>
            <person name="Clum A."/>
            <person name="Copeland A."/>
            <person name="Hainaut M."/>
            <person name="Haridas S."/>
            <person name="Labutti K."/>
            <person name="Lindquist E."/>
            <person name="Lipzen A."/>
            <person name="Khouja H.-R."/>
            <person name="Murat C."/>
            <person name="Ohm R."/>
            <person name="Olson A."/>
            <person name="Spatafora J."/>
            <person name="Veneault-Fourrey C."/>
            <person name="Henrissat B."/>
            <person name="Grigoriev I."/>
            <person name="Martin F."/>
            <person name="Perotto S."/>
        </authorList>
    </citation>
    <scope>NUCLEOTIDE SEQUENCE [LARGE SCALE GENOMIC DNA]</scope>
    <source>
        <strain evidence="2 3">UAMH 7357</strain>
    </source>
</reference>
<dbReference type="STRING" id="1745343.A0A2J6PT19"/>
<keyword evidence="3" id="KW-1185">Reference proteome</keyword>
<dbReference type="AlphaFoldDB" id="A0A2J6PT19"/>
<accession>A0A2J6PT19</accession>
<feature type="non-terminal residue" evidence="2">
    <location>
        <position position="162"/>
    </location>
</feature>
<sequence length="162" mass="18264">MVDIKQKCIVPGRPGMSYVALSYVWSQTRNIRAMKNNKEQLQFPGALDSGQFDIPRTIQDAMTVVAILQERYPWVDALCIIQDEHSTKQEQLNNMASIYAEAAVTIIAKDGPDSSHGLRDTPESVARNLHQDIFKLANGREAIVHPWTVDKKDTPWASRGWT</sequence>
<evidence type="ECO:0000259" key="1">
    <source>
        <dbReference type="Pfam" id="PF06985"/>
    </source>
</evidence>
<evidence type="ECO:0000313" key="3">
    <source>
        <dbReference type="Proteomes" id="UP000235672"/>
    </source>
</evidence>
<name>A0A2J6PT19_9HELO</name>
<feature type="domain" description="Heterokaryon incompatibility" evidence="1">
    <location>
        <begin position="18"/>
        <end position="162"/>
    </location>
</feature>
<proteinExistence type="predicted"/>
<organism evidence="2 3">
    <name type="scientific">Hyaloscypha hepaticicola</name>
    <dbReference type="NCBI Taxonomy" id="2082293"/>
    <lineage>
        <taxon>Eukaryota</taxon>
        <taxon>Fungi</taxon>
        <taxon>Dikarya</taxon>
        <taxon>Ascomycota</taxon>
        <taxon>Pezizomycotina</taxon>
        <taxon>Leotiomycetes</taxon>
        <taxon>Helotiales</taxon>
        <taxon>Hyaloscyphaceae</taxon>
        <taxon>Hyaloscypha</taxon>
    </lineage>
</organism>
<dbReference type="EMBL" id="KZ613501">
    <property type="protein sequence ID" value="PMD17173.1"/>
    <property type="molecule type" value="Genomic_DNA"/>
</dbReference>
<gene>
    <name evidence="2" type="ORF">NA56DRAFT_541200</name>
</gene>
<dbReference type="Proteomes" id="UP000235672">
    <property type="component" value="Unassembled WGS sequence"/>
</dbReference>
<protein>
    <recommendedName>
        <fullName evidence="1">Heterokaryon incompatibility domain-containing protein</fullName>
    </recommendedName>
</protein>
<dbReference type="PANTHER" id="PTHR33112:SF12">
    <property type="entry name" value="HETEROKARYON INCOMPATIBILITY DOMAIN-CONTAINING PROTEIN"/>
    <property type="match status" value="1"/>
</dbReference>
<dbReference type="Pfam" id="PF06985">
    <property type="entry name" value="HET"/>
    <property type="match status" value="1"/>
</dbReference>
<dbReference type="PANTHER" id="PTHR33112">
    <property type="entry name" value="DOMAIN PROTEIN, PUTATIVE-RELATED"/>
    <property type="match status" value="1"/>
</dbReference>
<evidence type="ECO:0000313" key="2">
    <source>
        <dbReference type="EMBL" id="PMD17173.1"/>
    </source>
</evidence>
<dbReference type="InterPro" id="IPR010730">
    <property type="entry name" value="HET"/>
</dbReference>
<dbReference type="OrthoDB" id="5135333at2759"/>